<evidence type="ECO:0000256" key="1">
    <source>
        <dbReference type="ARBA" id="ARBA00000148"/>
    </source>
</evidence>
<accession>A0ABQ1FAP6</accession>
<comment type="subunit">
    <text evidence="8 9">Homodimer.</text>
</comment>
<comment type="catalytic activity">
    <reaction evidence="1">
        <text>L-erythrulose 1-phosphate = D-erythrulose 4-phosphate</text>
        <dbReference type="Rhea" id="RHEA:49588"/>
        <dbReference type="ChEBI" id="CHEBI:58002"/>
        <dbReference type="ChEBI" id="CHEBI:90796"/>
        <dbReference type="EC" id="5.3.1.33"/>
    </reaction>
</comment>
<evidence type="ECO:0000256" key="8">
    <source>
        <dbReference type="HAMAP-Rule" id="MF_00147"/>
    </source>
</evidence>
<feature type="binding site" evidence="8">
    <location>
        <begin position="236"/>
        <end position="237"/>
    </location>
    <ligand>
        <name>substrate</name>
    </ligand>
</feature>
<feature type="active site" description="Electrophile" evidence="8">
    <location>
        <position position="93"/>
    </location>
</feature>
<evidence type="ECO:0000313" key="11">
    <source>
        <dbReference type="Proteomes" id="UP000603317"/>
    </source>
</evidence>
<evidence type="ECO:0000313" key="10">
    <source>
        <dbReference type="EMBL" id="GGA03687.1"/>
    </source>
</evidence>
<dbReference type="SUPFAM" id="SSF51351">
    <property type="entry name" value="Triosephosphate isomerase (TIM)"/>
    <property type="match status" value="1"/>
</dbReference>
<keyword evidence="11" id="KW-1185">Reference proteome</keyword>
<dbReference type="InterPro" id="IPR020861">
    <property type="entry name" value="Triosephosphate_isomerase_AS"/>
</dbReference>
<comment type="similarity">
    <text evidence="3 8 9">Belongs to the triosephosphate isomerase family.</text>
</comment>
<organism evidence="10 11">
    <name type="scientific">Blastomonas marina</name>
    <dbReference type="NCBI Taxonomy" id="1867408"/>
    <lineage>
        <taxon>Bacteria</taxon>
        <taxon>Pseudomonadati</taxon>
        <taxon>Pseudomonadota</taxon>
        <taxon>Alphaproteobacteria</taxon>
        <taxon>Sphingomonadales</taxon>
        <taxon>Sphingomonadaceae</taxon>
        <taxon>Blastomonas</taxon>
    </lineage>
</organism>
<evidence type="ECO:0000256" key="9">
    <source>
        <dbReference type="RuleBase" id="RU363013"/>
    </source>
</evidence>
<keyword evidence="7 8" id="KW-0413">Isomerase</keyword>
<keyword evidence="4 8" id="KW-0312">Gluconeogenesis</keyword>
<feature type="binding site" evidence="8">
    <location>
        <begin position="10"/>
        <end position="12"/>
    </location>
    <ligand>
        <name>substrate</name>
    </ligand>
</feature>
<comment type="pathway">
    <text evidence="8 9">Carbohydrate biosynthesis; gluconeogenesis.</text>
</comment>
<dbReference type="PANTHER" id="PTHR21139">
    <property type="entry name" value="TRIOSEPHOSPHATE ISOMERASE"/>
    <property type="match status" value="1"/>
</dbReference>
<evidence type="ECO:0000256" key="7">
    <source>
        <dbReference type="ARBA" id="ARBA00023235"/>
    </source>
</evidence>
<dbReference type="PROSITE" id="PS00171">
    <property type="entry name" value="TIM_1"/>
    <property type="match status" value="1"/>
</dbReference>
<sequence>MGHRPYIIGNWKMNGTRNSLAEARAIDRVAAKWPQVRVGIAPPHTLIHAMRDAVDSIDVGGQDCHSEETGAYTGDISASMLKDAGASFAILGHSERRQYHGETNPQVKAKSEAALAAGLNVILCVGETEEQRDAGTAEATVTRQLLACLPDVGNGDEGEPVSARLAVAYEPIWAIGTGRVPSLDDINAMHDAIRAKLCEAFGDNGAEVRILYGGSVKAENALEILGCPEVGGALVGGASLTNESFGAIIIAAADDARD</sequence>
<name>A0ABQ1FAP6_9SPHN</name>
<proteinExistence type="inferred from homology"/>
<dbReference type="InterPro" id="IPR013785">
    <property type="entry name" value="Aldolase_TIM"/>
</dbReference>
<dbReference type="GO" id="GO:0016853">
    <property type="term" value="F:isomerase activity"/>
    <property type="evidence" value="ECO:0007669"/>
    <property type="project" value="UniProtKB-KW"/>
</dbReference>
<feature type="binding site" evidence="8">
    <location>
        <position position="176"/>
    </location>
    <ligand>
        <name>substrate</name>
    </ligand>
</feature>
<evidence type="ECO:0000256" key="3">
    <source>
        <dbReference type="ARBA" id="ARBA00007422"/>
    </source>
</evidence>
<comment type="caution">
    <text evidence="10">The sequence shown here is derived from an EMBL/GenBank/DDBJ whole genome shotgun (WGS) entry which is preliminary data.</text>
</comment>
<dbReference type="PANTHER" id="PTHR21139:SF42">
    <property type="entry name" value="TRIOSEPHOSPHATE ISOMERASE"/>
    <property type="match status" value="1"/>
</dbReference>
<dbReference type="HAMAP" id="MF_00147_B">
    <property type="entry name" value="TIM_B"/>
    <property type="match status" value="1"/>
</dbReference>
<evidence type="ECO:0000256" key="5">
    <source>
        <dbReference type="ARBA" id="ARBA00022490"/>
    </source>
</evidence>
<evidence type="ECO:0000256" key="6">
    <source>
        <dbReference type="ARBA" id="ARBA00023152"/>
    </source>
</evidence>
<gene>
    <name evidence="8 10" type="primary">tpiA</name>
    <name evidence="10" type="ORF">GCM10010923_10750</name>
</gene>
<dbReference type="Pfam" id="PF00121">
    <property type="entry name" value="TIM"/>
    <property type="match status" value="1"/>
</dbReference>
<protein>
    <recommendedName>
        <fullName evidence="8 9">Triosephosphate isomerase</fullName>
        <shortName evidence="8">TIM</shortName>
        <shortName evidence="8">TPI</shortName>
        <ecNumber evidence="8 9">5.3.1.1</ecNumber>
    </recommendedName>
    <alternativeName>
        <fullName evidence="8">Triose-phosphate isomerase</fullName>
    </alternativeName>
</protein>
<dbReference type="RefSeq" id="WP_188641724.1">
    <property type="nucleotide sequence ID" value="NZ_BMID01000001.1"/>
</dbReference>
<dbReference type="InterPro" id="IPR035990">
    <property type="entry name" value="TIM_sf"/>
</dbReference>
<dbReference type="PROSITE" id="PS51440">
    <property type="entry name" value="TIM_2"/>
    <property type="match status" value="1"/>
</dbReference>
<reference evidence="11" key="1">
    <citation type="journal article" date="2019" name="Int. J. Syst. Evol. Microbiol.">
        <title>The Global Catalogue of Microorganisms (GCM) 10K type strain sequencing project: providing services to taxonomists for standard genome sequencing and annotation.</title>
        <authorList>
            <consortium name="The Broad Institute Genomics Platform"/>
            <consortium name="The Broad Institute Genome Sequencing Center for Infectious Disease"/>
            <person name="Wu L."/>
            <person name="Ma J."/>
        </authorList>
    </citation>
    <scope>NUCLEOTIDE SEQUENCE [LARGE SCALE GENOMIC DNA]</scope>
    <source>
        <strain evidence="11">CGMCC 1.15297</strain>
    </source>
</reference>
<dbReference type="InterPro" id="IPR000652">
    <property type="entry name" value="Triosephosphate_isomerase"/>
</dbReference>
<evidence type="ECO:0000256" key="4">
    <source>
        <dbReference type="ARBA" id="ARBA00022432"/>
    </source>
</evidence>
<comment type="subcellular location">
    <subcellularLocation>
        <location evidence="8 9">Cytoplasm</location>
    </subcellularLocation>
</comment>
<feature type="active site" description="Proton acceptor" evidence="8">
    <location>
        <position position="170"/>
    </location>
</feature>
<comment type="function">
    <text evidence="8">Involved in the gluconeogenesis. Catalyzes stereospecifically the conversion of dihydroxyacetone phosphate (DHAP) to D-glyceraldehyde-3-phosphate (G3P).</text>
</comment>
<comment type="pathway">
    <text evidence="2">Carbohydrate metabolism; erythritol degradation.</text>
</comment>
<dbReference type="EMBL" id="BMID01000001">
    <property type="protein sequence ID" value="GGA03687.1"/>
    <property type="molecule type" value="Genomic_DNA"/>
</dbReference>
<dbReference type="InterPro" id="IPR022896">
    <property type="entry name" value="TrioseP_Isoase_bac/euk"/>
</dbReference>
<dbReference type="NCBIfam" id="TIGR00419">
    <property type="entry name" value="tim"/>
    <property type="match status" value="1"/>
</dbReference>
<keyword evidence="6 8" id="KW-0324">Glycolysis</keyword>
<dbReference type="EC" id="5.3.1.1" evidence="8 9"/>
<keyword evidence="5 8" id="KW-0963">Cytoplasm</keyword>
<dbReference type="Gene3D" id="3.20.20.70">
    <property type="entry name" value="Aldolase class I"/>
    <property type="match status" value="1"/>
</dbReference>
<dbReference type="Proteomes" id="UP000603317">
    <property type="component" value="Unassembled WGS sequence"/>
</dbReference>
<feature type="binding site" evidence="8">
    <location>
        <position position="215"/>
    </location>
    <ligand>
        <name>substrate</name>
    </ligand>
</feature>
<comment type="catalytic activity">
    <reaction evidence="8 9">
        <text>D-glyceraldehyde 3-phosphate = dihydroxyacetone phosphate</text>
        <dbReference type="Rhea" id="RHEA:18585"/>
        <dbReference type="ChEBI" id="CHEBI:57642"/>
        <dbReference type="ChEBI" id="CHEBI:59776"/>
        <dbReference type="EC" id="5.3.1.1"/>
    </reaction>
</comment>
<comment type="pathway">
    <text evidence="8 9">Carbohydrate degradation; glycolysis; D-glyceraldehyde 3-phosphate from glycerone phosphate: step 1/1.</text>
</comment>
<evidence type="ECO:0000256" key="2">
    <source>
        <dbReference type="ARBA" id="ARBA00004939"/>
    </source>
</evidence>
<dbReference type="CDD" id="cd00311">
    <property type="entry name" value="TIM"/>
    <property type="match status" value="1"/>
</dbReference>